<dbReference type="SUPFAM" id="SSF47413">
    <property type="entry name" value="lambda repressor-like DNA-binding domains"/>
    <property type="match status" value="1"/>
</dbReference>
<dbReference type="GO" id="GO:0003677">
    <property type="term" value="F:DNA binding"/>
    <property type="evidence" value="ECO:0007669"/>
    <property type="project" value="InterPro"/>
</dbReference>
<evidence type="ECO:0000313" key="2">
    <source>
        <dbReference type="EMBL" id="MDT2370280.1"/>
    </source>
</evidence>
<dbReference type="Proteomes" id="UP000289562">
    <property type="component" value="Unassembled WGS sequence"/>
</dbReference>
<sequence>MYQDERKLDFKPLGIAIKKAREAKGWTQEYLAQLVDLTPRSIMYIENRGQHPRLNKFYLITTLLDISVDQFFFPCNEDGDNNRRKQVDVLLNDMEEKELIVMEAGLVALYDRPSSRDGI</sequence>
<dbReference type="InterPro" id="IPR010982">
    <property type="entry name" value="Lambda_DNA-bd_dom_sf"/>
</dbReference>
<dbReference type="Pfam" id="PF18430">
    <property type="entry name" value="DBD_HTH"/>
    <property type="match status" value="1"/>
</dbReference>
<organism evidence="4 6">
    <name type="scientific">Enterococcus faecium</name>
    <name type="common">Streptococcus faecium</name>
    <dbReference type="NCBI Taxonomy" id="1352"/>
    <lineage>
        <taxon>Bacteria</taxon>
        <taxon>Bacillati</taxon>
        <taxon>Bacillota</taxon>
        <taxon>Bacilli</taxon>
        <taxon>Lactobacillales</taxon>
        <taxon>Enterococcaceae</taxon>
        <taxon>Enterococcus</taxon>
    </lineage>
</organism>
<dbReference type="Proteomes" id="UP001260956">
    <property type="component" value="Unassembled WGS sequence"/>
</dbReference>
<dbReference type="RefSeq" id="WP_002331379.1">
    <property type="nucleotide sequence ID" value="NZ_AP027295.1"/>
</dbReference>
<dbReference type="Proteomes" id="UP000253144">
    <property type="component" value="Unassembled WGS sequence"/>
</dbReference>
<proteinExistence type="predicted"/>
<dbReference type="Pfam" id="PF01381">
    <property type="entry name" value="HTH_3"/>
    <property type="match status" value="1"/>
</dbReference>
<evidence type="ECO:0000313" key="5">
    <source>
        <dbReference type="Proteomes" id="UP000253144"/>
    </source>
</evidence>
<dbReference type="AlphaFoldDB" id="A0A2A4E097"/>
<evidence type="ECO:0000313" key="3">
    <source>
        <dbReference type="EMBL" id="RBS26945.1"/>
    </source>
</evidence>
<reference evidence="4 6" key="2">
    <citation type="submission" date="2017-12" db="EMBL/GenBank/DDBJ databases">
        <title>A pool of 800 enterococci isolated from chicken carcass rinse samples from New Zealand.</title>
        <authorList>
            <person name="Zhang J."/>
            <person name="Rogers L."/>
            <person name="Midwinter A."/>
            <person name="French N."/>
        </authorList>
    </citation>
    <scope>NUCLEOTIDE SEQUENCE [LARGE SCALE GENOMIC DNA]</scope>
    <source>
        <strain evidence="4 6">EN697</strain>
    </source>
</reference>
<accession>A0A2A4E097</accession>
<dbReference type="EMBL" id="PJVH01000057">
    <property type="protein sequence ID" value="RXU84852.1"/>
    <property type="molecule type" value="Genomic_DNA"/>
</dbReference>
<comment type="caution">
    <text evidence="4">The sequence shown here is derived from an EMBL/GenBank/DDBJ whole genome shotgun (WGS) entry which is preliminary data.</text>
</comment>
<dbReference type="EMBL" id="JARPTX010000028">
    <property type="protein sequence ID" value="MDT2370280.1"/>
    <property type="molecule type" value="Genomic_DNA"/>
</dbReference>
<dbReference type="InterPro" id="IPR001387">
    <property type="entry name" value="Cro/C1-type_HTH"/>
</dbReference>
<dbReference type="SMART" id="SM00530">
    <property type="entry name" value="HTH_XRE"/>
    <property type="match status" value="1"/>
</dbReference>
<evidence type="ECO:0000259" key="1">
    <source>
        <dbReference type="PROSITE" id="PS50943"/>
    </source>
</evidence>
<evidence type="ECO:0000313" key="6">
    <source>
        <dbReference type="Proteomes" id="UP000289562"/>
    </source>
</evidence>
<dbReference type="PROSITE" id="PS50943">
    <property type="entry name" value="HTH_CROC1"/>
    <property type="match status" value="1"/>
</dbReference>
<protein>
    <submittedName>
        <fullName evidence="2">Helix-turn-helix domain-containing protein</fullName>
    </submittedName>
    <submittedName>
        <fullName evidence="4">XRE family transcriptional regulator</fullName>
    </submittedName>
</protein>
<reference evidence="2" key="3">
    <citation type="submission" date="2023-03" db="EMBL/GenBank/DDBJ databases">
        <authorList>
            <person name="Shen W."/>
            <person name="Cai J."/>
        </authorList>
    </citation>
    <scope>NUCLEOTIDE SEQUENCE</scope>
    <source>
        <strain evidence="2">B1010-2</strain>
    </source>
</reference>
<evidence type="ECO:0000313" key="4">
    <source>
        <dbReference type="EMBL" id="RXU84852.1"/>
    </source>
</evidence>
<dbReference type="EMBL" id="LEQJ01000019">
    <property type="protein sequence ID" value="RBS26945.1"/>
    <property type="molecule type" value="Genomic_DNA"/>
</dbReference>
<dbReference type="CDD" id="cd00093">
    <property type="entry name" value="HTH_XRE"/>
    <property type="match status" value="1"/>
</dbReference>
<name>A0A2A4E097_ENTFC</name>
<dbReference type="InterPro" id="IPR041511">
    <property type="entry name" value="DBD_HTH"/>
</dbReference>
<dbReference type="Gene3D" id="1.10.260.40">
    <property type="entry name" value="lambda repressor-like DNA-binding domains"/>
    <property type="match status" value="1"/>
</dbReference>
<reference evidence="3 5" key="1">
    <citation type="submission" date="2015-06" db="EMBL/GenBank/DDBJ databases">
        <title>The Genome Sequence of Enterococcus faecium 131EA1.</title>
        <authorList>
            <consortium name="The Broad Institute Genomics Platform"/>
            <consortium name="The Broad Institute Genome Sequencing Center for Infectious Disease"/>
            <person name="Earl A.M."/>
            <person name="Van Tyne D."/>
            <person name="Lebreton F."/>
            <person name="Saavedra J.T."/>
            <person name="Gilmore M.S."/>
            <person name="Manson Mcguire A."/>
            <person name="Clock S."/>
            <person name="Crupain M."/>
            <person name="Rangan U."/>
            <person name="Young S."/>
            <person name="Abouelleil A."/>
            <person name="Cao P."/>
            <person name="Chapman S.B."/>
            <person name="Griggs A."/>
            <person name="Priest M."/>
            <person name="Shea T."/>
            <person name="Wortman J."/>
            <person name="Nusbaum C."/>
            <person name="Birren B."/>
        </authorList>
    </citation>
    <scope>NUCLEOTIDE SEQUENCE [LARGE SCALE GENOMIC DNA]</scope>
    <source>
        <strain evidence="3 5">131EA1</strain>
    </source>
</reference>
<dbReference type="GeneID" id="60871007"/>
<feature type="domain" description="HTH cro/C1-type" evidence="1">
    <location>
        <begin position="17"/>
        <end position="71"/>
    </location>
</feature>
<gene>
    <name evidence="4" type="ORF">CYQ77_12165</name>
    <name evidence="3" type="ORF">EB12_02667</name>
    <name evidence="2" type="ORF">P6Z85_08965</name>
</gene>